<gene>
    <name evidence="1" type="ORF">LTR36_007714</name>
</gene>
<proteinExistence type="predicted"/>
<evidence type="ECO:0000313" key="1">
    <source>
        <dbReference type="EMBL" id="KAK4549255.1"/>
    </source>
</evidence>
<dbReference type="EMBL" id="JAVFHQ010000005">
    <property type="protein sequence ID" value="KAK4549255.1"/>
    <property type="molecule type" value="Genomic_DNA"/>
</dbReference>
<accession>A0AAV9JVD5</accession>
<comment type="caution">
    <text evidence="1">The sequence shown here is derived from an EMBL/GenBank/DDBJ whole genome shotgun (WGS) entry which is preliminary data.</text>
</comment>
<name>A0AAV9JVD5_9PEZI</name>
<dbReference type="AlphaFoldDB" id="A0AAV9JVD5"/>
<dbReference type="Proteomes" id="UP001324427">
    <property type="component" value="Unassembled WGS sequence"/>
</dbReference>
<keyword evidence="2" id="KW-1185">Reference proteome</keyword>
<sequence>MYIDDAEEDTPIGMDVLSAVIEGLPGLFGPIGWSGVVKTDIVAVLEGTPPIDIDIVIDIALVGVEAAELGGLAEHEPYAA</sequence>
<organism evidence="1 2">
    <name type="scientific">Oleoguttula mirabilis</name>
    <dbReference type="NCBI Taxonomy" id="1507867"/>
    <lineage>
        <taxon>Eukaryota</taxon>
        <taxon>Fungi</taxon>
        <taxon>Dikarya</taxon>
        <taxon>Ascomycota</taxon>
        <taxon>Pezizomycotina</taxon>
        <taxon>Dothideomycetes</taxon>
        <taxon>Dothideomycetidae</taxon>
        <taxon>Mycosphaerellales</taxon>
        <taxon>Teratosphaeriaceae</taxon>
        <taxon>Oleoguttula</taxon>
    </lineage>
</organism>
<protein>
    <submittedName>
        <fullName evidence="1">Uncharacterized protein</fullName>
    </submittedName>
</protein>
<reference evidence="1 2" key="1">
    <citation type="submission" date="2021-11" db="EMBL/GenBank/DDBJ databases">
        <title>Black yeast isolated from Biological Soil Crust.</title>
        <authorList>
            <person name="Kurbessoian T."/>
        </authorList>
    </citation>
    <scope>NUCLEOTIDE SEQUENCE [LARGE SCALE GENOMIC DNA]</scope>
    <source>
        <strain evidence="1 2">CCFEE 5522</strain>
    </source>
</reference>
<evidence type="ECO:0000313" key="2">
    <source>
        <dbReference type="Proteomes" id="UP001324427"/>
    </source>
</evidence>